<dbReference type="SUPFAM" id="SSF58014">
    <property type="entry name" value="Coiled-coil domain of nucleotide exchange factor GrpE"/>
    <property type="match status" value="1"/>
</dbReference>
<dbReference type="EMBL" id="BJZO01000037">
    <property type="protein sequence ID" value="GEO81461.1"/>
    <property type="molecule type" value="Genomic_DNA"/>
</dbReference>
<evidence type="ECO:0000256" key="8">
    <source>
        <dbReference type="ARBA" id="ARBA00072274"/>
    </source>
</evidence>
<comment type="caution">
    <text evidence="14">The sequence shown here is derived from an EMBL/GenBank/DDBJ whole genome shotgun (WGS) entry which is preliminary data.</text>
</comment>
<dbReference type="Pfam" id="PF01025">
    <property type="entry name" value="GrpE"/>
    <property type="match status" value="1"/>
</dbReference>
<dbReference type="CDD" id="cd00446">
    <property type="entry name" value="GrpE"/>
    <property type="match status" value="1"/>
</dbReference>
<dbReference type="GO" id="GO:0006457">
    <property type="term" value="P:protein folding"/>
    <property type="evidence" value="ECO:0007669"/>
    <property type="project" value="InterPro"/>
</dbReference>
<evidence type="ECO:0000256" key="7">
    <source>
        <dbReference type="ARBA" id="ARBA00053401"/>
    </source>
</evidence>
<dbReference type="PROSITE" id="PS01071">
    <property type="entry name" value="GRPE"/>
    <property type="match status" value="1"/>
</dbReference>
<evidence type="ECO:0000256" key="12">
    <source>
        <dbReference type="RuleBase" id="RU004478"/>
    </source>
</evidence>
<organism evidence="14 15">
    <name type="scientific">Pararhodospirillum oryzae</name>
    <dbReference type="NCBI Taxonomy" id="478448"/>
    <lineage>
        <taxon>Bacteria</taxon>
        <taxon>Pseudomonadati</taxon>
        <taxon>Pseudomonadota</taxon>
        <taxon>Alphaproteobacteria</taxon>
        <taxon>Rhodospirillales</taxon>
        <taxon>Rhodospirillaceae</taxon>
        <taxon>Pararhodospirillum</taxon>
    </lineage>
</organism>
<dbReference type="GO" id="GO:0051087">
    <property type="term" value="F:protein-folding chaperone binding"/>
    <property type="evidence" value="ECO:0007669"/>
    <property type="project" value="InterPro"/>
</dbReference>
<comment type="subcellular location">
    <subcellularLocation>
        <location evidence="1 10">Cytoplasm</location>
    </subcellularLocation>
</comment>
<dbReference type="HAMAP" id="MF_01151">
    <property type="entry name" value="GrpE"/>
    <property type="match status" value="1"/>
</dbReference>
<dbReference type="SUPFAM" id="SSF51064">
    <property type="entry name" value="Head domain of nucleotide exchange factor GrpE"/>
    <property type="match status" value="1"/>
</dbReference>
<dbReference type="OrthoDB" id="9789811at2"/>
<dbReference type="PANTHER" id="PTHR21237">
    <property type="entry name" value="GRPE PROTEIN"/>
    <property type="match status" value="1"/>
</dbReference>
<dbReference type="GO" id="GO:0005737">
    <property type="term" value="C:cytoplasm"/>
    <property type="evidence" value="ECO:0007669"/>
    <property type="project" value="UniProtKB-SubCell"/>
</dbReference>
<accession>A0A512H7P2</accession>
<comment type="similarity">
    <text evidence="2 10 12">Belongs to the GrpE family.</text>
</comment>
<evidence type="ECO:0000256" key="13">
    <source>
        <dbReference type="SAM" id="MobiDB-lite"/>
    </source>
</evidence>
<keyword evidence="6 10" id="KW-0143">Chaperone</keyword>
<evidence type="ECO:0000256" key="10">
    <source>
        <dbReference type="HAMAP-Rule" id="MF_01151"/>
    </source>
</evidence>
<name>A0A512H7P2_9PROT</name>
<proteinExistence type="inferred from homology"/>
<dbReference type="GO" id="GO:0000774">
    <property type="term" value="F:adenyl-nucleotide exchange factor activity"/>
    <property type="evidence" value="ECO:0007669"/>
    <property type="project" value="InterPro"/>
</dbReference>
<evidence type="ECO:0000313" key="15">
    <source>
        <dbReference type="Proteomes" id="UP000321567"/>
    </source>
</evidence>
<dbReference type="InterPro" id="IPR013805">
    <property type="entry name" value="GrpE_CC"/>
</dbReference>
<evidence type="ECO:0000256" key="6">
    <source>
        <dbReference type="ARBA" id="ARBA00023186"/>
    </source>
</evidence>
<dbReference type="GO" id="GO:0042803">
    <property type="term" value="F:protein homodimerization activity"/>
    <property type="evidence" value="ECO:0007669"/>
    <property type="project" value="InterPro"/>
</dbReference>
<dbReference type="AlphaFoldDB" id="A0A512H7P2"/>
<protein>
    <recommendedName>
        <fullName evidence="8 10">Protein GrpE</fullName>
    </recommendedName>
    <alternativeName>
        <fullName evidence="9 10">HSP-70 cofactor</fullName>
    </alternativeName>
</protein>
<dbReference type="GO" id="GO:0051082">
    <property type="term" value="F:unfolded protein binding"/>
    <property type="evidence" value="ECO:0007669"/>
    <property type="project" value="TreeGrafter"/>
</dbReference>
<feature type="region of interest" description="Disordered" evidence="13">
    <location>
        <begin position="1"/>
        <end position="50"/>
    </location>
</feature>
<comment type="subunit">
    <text evidence="3 10">Homodimer.</text>
</comment>
<evidence type="ECO:0000256" key="3">
    <source>
        <dbReference type="ARBA" id="ARBA00011738"/>
    </source>
</evidence>
<evidence type="ECO:0000313" key="14">
    <source>
        <dbReference type="EMBL" id="GEO81461.1"/>
    </source>
</evidence>
<evidence type="ECO:0000256" key="5">
    <source>
        <dbReference type="ARBA" id="ARBA00023016"/>
    </source>
</evidence>
<dbReference type="Proteomes" id="UP000321567">
    <property type="component" value="Unassembled WGS sequence"/>
</dbReference>
<dbReference type="InterPro" id="IPR000740">
    <property type="entry name" value="GrpE"/>
</dbReference>
<dbReference type="Gene3D" id="2.30.22.10">
    <property type="entry name" value="Head domain of nucleotide exchange factor GrpE"/>
    <property type="match status" value="1"/>
</dbReference>
<dbReference type="RefSeq" id="WP_147163495.1">
    <property type="nucleotide sequence ID" value="NZ_BJZO01000037.1"/>
</dbReference>
<evidence type="ECO:0000256" key="2">
    <source>
        <dbReference type="ARBA" id="ARBA00009054"/>
    </source>
</evidence>
<evidence type="ECO:0000256" key="9">
    <source>
        <dbReference type="ARBA" id="ARBA00076414"/>
    </source>
</evidence>
<dbReference type="InterPro" id="IPR009012">
    <property type="entry name" value="GrpE_head"/>
</dbReference>
<evidence type="ECO:0000256" key="1">
    <source>
        <dbReference type="ARBA" id="ARBA00004496"/>
    </source>
</evidence>
<dbReference type="Gene3D" id="3.90.20.20">
    <property type="match status" value="1"/>
</dbReference>
<sequence>MQQENERPDAPSSQAPGTGEETPVAAATAGDPGGEALDAPETAGDAADETARRLEALSAENRKLKEDYLRALAEAENARRMADKRIEDNNKYALQGFARALLGVADNLSRALMAAPETTRQENETLRTLAVGVEMTARELEAVLTKHAVRRVEALNQPFDPNLHQAVQELEDVTVPTGTVVQVYQDGYVLNERLLRPAMVVVSRGGPRREEVSANEAVDRTI</sequence>
<keyword evidence="5 10" id="KW-0346">Stress response</keyword>
<gene>
    <name evidence="10 14" type="primary">grpE</name>
    <name evidence="14" type="ORF">ROR02_15920</name>
</gene>
<reference evidence="14 15" key="1">
    <citation type="submission" date="2019-07" db="EMBL/GenBank/DDBJ databases">
        <title>Whole genome shotgun sequence of Rhodospirillum oryzae NBRC 107573.</title>
        <authorList>
            <person name="Hosoyama A."/>
            <person name="Uohara A."/>
            <person name="Ohji S."/>
            <person name="Ichikawa N."/>
        </authorList>
    </citation>
    <scope>NUCLEOTIDE SEQUENCE [LARGE SCALE GENOMIC DNA]</scope>
    <source>
        <strain evidence="14 15">NBRC 107573</strain>
    </source>
</reference>
<dbReference type="PRINTS" id="PR00773">
    <property type="entry name" value="GRPEPROTEIN"/>
</dbReference>
<dbReference type="FunFam" id="2.30.22.10:FF:000001">
    <property type="entry name" value="Protein GrpE"/>
    <property type="match status" value="1"/>
</dbReference>
<evidence type="ECO:0000256" key="4">
    <source>
        <dbReference type="ARBA" id="ARBA00022490"/>
    </source>
</evidence>
<keyword evidence="15" id="KW-1185">Reference proteome</keyword>
<evidence type="ECO:0000256" key="11">
    <source>
        <dbReference type="RuleBase" id="RU000639"/>
    </source>
</evidence>
<keyword evidence="4 10" id="KW-0963">Cytoplasm</keyword>
<dbReference type="PANTHER" id="PTHR21237:SF23">
    <property type="entry name" value="GRPE PROTEIN HOMOLOG, MITOCHONDRIAL"/>
    <property type="match status" value="1"/>
</dbReference>
<comment type="function">
    <text evidence="7 10 11">Participates actively in the response to hyperosmotic and heat shock by preventing the aggregation of stress-denatured proteins, in association with DnaK and GrpE. It is the nucleotide exchange factor for DnaK and may function as a thermosensor. Unfolded proteins bind initially to DnaJ; upon interaction with the DnaJ-bound protein, DnaK hydrolyzes its bound ATP, resulting in the formation of a stable complex. GrpE releases ADP from DnaK; ATP binding to DnaK triggers the release of the substrate protein, thus completing the reaction cycle. Several rounds of ATP-dependent interactions between DnaJ, DnaK and GrpE are required for fully efficient folding.</text>
</comment>